<dbReference type="GO" id="GO:0005829">
    <property type="term" value="C:cytosol"/>
    <property type="evidence" value="ECO:0007669"/>
    <property type="project" value="TreeGrafter"/>
</dbReference>
<evidence type="ECO:0000256" key="12">
    <source>
        <dbReference type="ARBA" id="ARBA00040659"/>
    </source>
</evidence>
<feature type="domain" description="Flavodoxin-like" evidence="13">
    <location>
        <begin position="3"/>
        <end position="146"/>
    </location>
</feature>
<dbReference type="EC" id="1.16.1.8" evidence="11"/>
<dbReference type="InterPro" id="IPR017938">
    <property type="entry name" value="Riboflavin_synthase-like_b-brl"/>
</dbReference>
<evidence type="ECO:0000256" key="5">
    <source>
        <dbReference type="ARBA" id="ARBA00022643"/>
    </source>
</evidence>
<evidence type="ECO:0000256" key="10">
    <source>
        <dbReference type="ARBA" id="ARBA00023167"/>
    </source>
</evidence>
<dbReference type="InterPro" id="IPR023173">
    <property type="entry name" value="NADPH_Cyt_P450_Rdtase_alpha"/>
</dbReference>
<dbReference type="SUPFAM" id="SSF52218">
    <property type="entry name" value="Flavoproteins"/>
    <property type="match status" value="1"/>
</dbReference>
<comment type="cofactor">
    <cofactor evidence="2">
        <name>FAD</name>
        <dbReference type="ChEBI" id="CHEBI:57692"/>
    </cofactor>
</comment>
<dbReference type="Pfam" id="PF00667">
    <property type="entry name" value="FAD_binding_1"/>
    <property type="match status" value="1"/>
</dbReference>
<accession>A0AAF3F3S2</accession>
<evidence type="ECO:0000259" key="14">
    <source>
        <dbReference type="PROSITE" id="PS51384"/>
    </source>
</evidence>
<dbReference type="PRINTS" id="PR00369">
    <property type="entry name" value="FLAVODOXIN"/>
</dbReference>
<evidence type="ECO:0000256" key="7">
    <source>
        <dbReference type="ARBA" id="ARBA00022827"/>
    </source>
</evidence>
<dbReference type="PANTHER" id="PTHR19384:SF84">
    <property type="entry name" value="METHIONINE SYNTHASE REDUCTASE"/>
    <property type="match status" value="1"/>
</dbReference>
<dbReference type="Proteomes" id="UP000887575">
    <property type="component" value="Unassembled WGS sequence"/>
</dbReference>
<dbReference type="PROSITE" id="PS50902">
    <property type="entry name" value="FLAVODOXIN_LIKE"/>
    <property type="match status" value="1"/>
</dbReference>
<sequence>MDFLIAYGSHTGQADSIAHQLQEKCELLGFKPRLFSLEENGKSFFIEKESLVVVIVSSTGDGDPPENAARFLRKISARSLDANYLSDLSYALLGLGDSNYSTYQGTPRKVDKNLARLGAKKIIDTAEADDEIGLEVVVEPWIERLLKKLCEIFDIPLSNLDNLQSTVPKTTIAKPVVDLKLSKISMGDAPETPSIKVLKANDYAYPGETSLIKALRVPVSPLTYLISSVTHEKFDPKSVTWQNGERFPGAHGKPIDVTVVGTTLLTSPNAHKPKREIIIDLGENLDNAKFEPGDAFYFLQPNPEEEVNFILERMGLLTLADQKCGVEVDKNATKPNAAVPGYIPPTSSLRYIFTHCLDIRRSPGRPVLRIFAEATEDEAEKRRLLELCSAQGMAEFTAHVRQAAVSIVDVLLAFPGVRPSPERLMEQLPRLMPRPYSVANSFERCNGRPRFIYSQLDFADADGRRYKRLGLATEWLNLLRVNDKIQVIMKEPSRFRLPPPPLTWNDVSSMPLLMIGPGTGVSTFLSFMDKILHEKLTNGQLETVPRLLFFGCRTFEKDYICKNELESYVREGIIDELITCQSQPTKPVSDLDKYVQEALKRRSAQIFSFLELPKSRVFVCGDAKAMSKDTWECFVQILVQNKGCTDMEARAYLNEMKKNDRYVEDVWA</sequence>
<dbReference type="GO" id="GO:0009086">
    <property type="term" value="P:methionine biosynthetic process"/>
    <property type="evidence" value="ECO:0007669"/>
    <property type="project" value="UniProtKB-KW"/>
</dbReference>
<dbReference type="Pfam" id="PF00175">
    <property type="entry name" value="NAD_binding_1"/>
    <property type="match status" value="1"/>
</dbReference>
<dbReference type="AlphaFoldDB" id="A0AAF3F3S2"/>
<evidence type="ECO:0000256" key="6">
    <source>
        <dbReference type="ARBA" id="ARBA00022691"/>
    </source>
</evidence>
<dbReference type="GO" id="GO:0030586">
    <property type="term" value="F:[methionine synthase] reductase (NADPH) activity"/>
    <property type="evidence" value="ECO:0007669"/>
    <property type="project" value="UniProtKB-EC"/>
</dbReference>
<proteinExistence type="predicted"/>
<dbReference type="FunFam" id="1.20.990.10:FF:000007">
    <property type="entry name" value="Methionine synthase reductase"/>
    <property type="match status" value="1"/>
</dbReference>
<name>A0AAF3F3S2_9BILA</name>
<evidence type="ECO:0000256" key="8">
    <source>
        <dbReference type="ARBA" id="ARBA00022857"/>
    </source>
</evidence>
<keyword evidence="5" id="KW-0288">FMN</keyword>
<dbReference type="PANTHER" id="PTHR19384">
    <property type="entry name" value="NITRIC OXIDE SYNTHASE-RELATED"/>
    <property type="match status" value="1"/>
</dbReference>
<keyword evidence="7" id="KW-0274">FAD</keyword>
<keyword evidence="10" id="KW-0486">Methionine biosynthesis</keyword>
<keyword evidence="4" id="KW-0285">Flavoprotein</keyword>
<evidence type="ECO:0000256" key="9">
    <source>
        <dbReference type="ARBA" id="ARBA00023002"/>
    </source>
</evidence>
<dbReference type="Gene3D" id="3.40.50.360">
    <property type="match status" value="1"/>
</dbReference>
<dbReference type="Gene3D" id="3.40.50.80">
    <property type="entry name" value="Nucleotide-binding domain of ferredoxin-NADP reductase (FNR) module"/>
    <property type="match status" value="1"/>
</dbReference>
<dbReference type="InterPro" id="IPR017927">
    <property type="entry name" value="FAD-bd_FR_type"/>
</dbReference>
<dbReference type="InterPro" id="IPR008254">
    <property type="entry name" value="Flavodoxin/NO_synth"/>
</dbReference>
<dbReference type="SUPFAM" id="SSF63380">
    <property type="entry name" value="Riboflavin synthase domain-like"/>
    <property type="match status" value="1"/>
</dbReference>
<keyword evidence="6" id="KW-0949">S-adenosyl-L-methionine</keyword>
<keyword evidence="3" id="KW-0028">Amino-acid biosynthesis</keyword>
<keyword evidence="15" id="KW-1185">Reference proteome</keyword>
<dbReference type="InterPro" id="IPR001709">
    <property type="entry name" value="Flavoprot_Pyr_Nucl_cyt_Rdtase"/>
</dbReference>
<evidence type="ECO:0000256" key="4">
    <source>
        <dbReference type="ARBA" id="ARBA00022630"/>
    </source>
</evidence>
<keyword evidence="9" id="KW-0560">Oxidoreductase</keyword>
<dbReference type="InterPro" id="IPR003097">
    <property type="entry name" value="CysJ-like_FAD-binding"/>
</dbReference>
<evidence type="ECO:0000256" key="1">
    <source>
        <dbReference type="ARBA" id="ARBA00001917"/>
    </source>
</evidence>
<evidence type="ECO:0000256" key="3">
    <source>
        <dbReference type="ARBA" id="ARBA00022605"/>
    </source>
</evidence>
<dbReference type="InterPro" id="IPR001094">
    <property type="entry name" value="Flavdoxin-like"/>
</dbReference>
<dbReference type="Pfam" id="PF00258">
    <property type="entry name" value="Flavodoxin_1"/>
    <property type="match status" value="1"/>
</dbReference>
<dbReference type="FunFam" id="3.40.50.360:FF:000059">
    <property type="entry name" value="5-methyltetrahydrofolate-homocysteine methyltransferase reductase"/>
    <property type="match status" value="1"/>
</dbReference>
<dbReference type="SUPFAM" id="SSF52343">
    <property type="entry name" value="Ferredoxin reductase-like, C-terminal NADP-linked domain"/>
    <property type="match status" value="1"/>
</dbReference>
<evidence type="ECO:0000313" key="16">
    <source>
        <dbReference type="WBParaSite" id="MBELARI_LOCUS21186"/>
    </source>
</evidence>
<organism evidence="15 16">
    <name type="scientific">Mesorhabditis belari</name>
    <dbReference type="NCBI Taxonomy" id="2138241"/>
    <lineage>
        <taxon>Eukaryota</taxon>
        <taxon>Metazoa</taxon>
        <taxon>Ecdysozoa</taxon>
        <taxon>Nematoda</taxon>
        <taxon>Chromadorea</taxon>
        <taxon>Rhabditida</taxon>
        <taxon>Rhabditina</taxon>
        <taxon>Rhabditomorpha</taxon>
        <taxon>Rhabditoidea</taxon>
        <taxon>Rhabditidae</taxon>
        <taxon>Mesorhabditinae</taxon>
        <taxon>Mesorhabditis</taxon>
    </lineage>
</organism>
<dbReference type="InterPro" id="IPR029039">
    <property type="entry name" value="Flavoprotein-like_sf"/>
</dbReference>
<comment type="cofactor">
    <cofactor evidence="1">
        <name>FMN</name>
        <dbReference type="ChEBI" id="CHEBI:58210"/>
    </cofactor>
</comment>
<dbReference type="GO" id="GO:0050667">
    <property type="term" value="P:homocysteine metabolic process"/>
    <property type="evidence" value="ECO:0007669"/>
    <property type="project" value="TreeGrafter"/>
</dbReference>
<evidence type="ECO:0000259" key="13">
    <source>
        <dbReference type="PROSITE" id="PS50902"/>
    </source>
</evidence>
<dbReference type="Gene3D" id="1.20.990.10">
    <property type="entry name" value="NADPH-cytochrome p450 Reductase, Chain A, domain 3"/>
    <property type="match status" value="1"/>
</dbReference>
<keyword evidence="8" id="KW-0521">NADP</keyword>
<dbReference type="InterPro" id="IPR001433">
    <property type="entry name" value="OxRdtase_FAD/NAD-bd"/>
</dbReference>
<evidence type="ECO:0000313" key="15">
    <source>
        <dbReference type="Proteomes" id="UP000887575"/>
    </source>
</evidence>
<dbReference type="WBParaSite" id="MBELARI_LOCUS21186">
    <property type="protein sequence ID" value="MBELARI_LOCUS21186"/>
    <property type="gene ID" value="MBELARI_LOCUS21186"/>
</dbReference>
<feature type="domain" description="FAD-binding FR-type" evidence="14">
    <location>
        <begin position="252"/>
        <end position="498"/>
    </location>
</feature>
<evidence type="ECO:0000256" key="11">
    <source>
        <dbReference type="ARBA" id="ARBA00039088"/>
    </source>
</evidence>
<reference evidence="16" key="1">
    <citation type="submission" date="2024-02" db="UniProtKB">
        <authorList>
            <consortium name="WormBaseParasite"/>
        </authorList>
    </citation>
    <scope>IDENTIFICATION</scope>
</reference>
<dbReference type="InterPro" id="IPR039261">
    <property type="entry name" value="FNR_nucleotide-bd"/>
</dbReference>
<dbReference type="Gene3D" id="2.40.30.10">
    <property type="entry name" value="Translation factors"/>
    <property type="match status" value="1"/>
</dbReference>
<evidence type="ECO:0000256" key="2">
    <source>
        <dbReference type="ARBA" id="ARBA00001974"/>
    </source>
</evidence>
<dbReference type="PRINTS" id="PR00371">
    <property type="entry name" value="FPNCR"/>
</dbReference>
<dbReference type="PROSITE" id="PS51384">
    <property type="entry name" value="FAD_FR"/>
    <property type="match status" value="1"/>
</dbReference>
<protein>
    <recommendedName>
        <fullName evidence="12">Methionine synthase reductase</fullName>
        <ecNumber evidence="11">1.16.1.8</ecNumber>
    </recommendedName>
</protein>
<dbReference type="GO" id="GO:0010181">
    <property type="term" value="F:FMN binding"/>
    <property type="evidence" value="ECO:0007669"/>
    <property type="project" value="InterPro"/>
</dbReference>
<dbReference type="GO" id="GO:0050660">
    <property type="term" value="F:flavin adenine dinucleotide binding"/>
    <property type="evidence" value="ECO:0007669"/>
    <property type="project" value="TreeGrafter"/>
</dbReference>